<feature type="transmembrane region" description="Helical" evidence="2">
    <location>
        <begin position="182"/>
        <end position="200"/>
    </location>
</feature>
<name>A0ABQ0B7W2_9FIRM</name>
<organism evidence="3 4">
    <name type="scientific">Blautia hominis</name>
    <dbReference type="NCBI Taxonomy" id="2025493"/>
    <lineage>
        <taxon>Bacteria</taxon>
        <taxon>Bacillati</taxon>
        <taxon>Bacillota</taxon>
        <taxon>Clostridia</taxon>
        <taxon>Lachnospirales</taxon>
        <taxon>Lachnospiraceae</taxon>
        <taxon>Blautia</taxon>
    </lineage>
</organism>
<feature type="transmembrane region" description="Helical" evidence="2">
    <location>
        <begin position="113"/>
        <end position="140"/>
    </location>
</feature>
<feature type="transmembrane region" description="Helical" evidence="2">
    <location>
        <begin position="48"/>
        <end position="70"/>
    </location>
</feature>
<feature type="transmembrane region" description="Helical" evidence="2">
    <location>
        <begin position="206"/>
        <end position="223"/>
    </location>
</feature>
<accession>A0ABQ0B7W2</accession>
<keyword evidence="4" id="KW-1185">Reference proteome</keyword>
<evidence type="ECO:0000313" key="4">
    <source>
        <dbReference type="Proteomes" id="UP001600943"/>
    </source>
</evidence>
<gene>
    <name evidence="3" type="ORF">K040078D81_16540</name>
</gene>
<reference evidence="3 4" key="1">
    <citation type="submission" date="2024-04" db="EMBL/GenBank/DDBJ databases">
        <title>Defined microbial consortia suppress multidrug-resistant proinflammatory Enterobacteriaceae via ecological control.</title>
        <authorList>
            <person name="Furuichi M."/>
            <person name="Kawaguchi T."/>
            <person name="Pust M."/>
            <person name="Yasuma K."/>
            <person name="Plichta D."/>
            <person name="Hasegawa N."/>
            <person name="Ohya T."/>
            <person name="Bhattarai S."/>
            <person name="Sasajima S."/>
            <person name="Aoto Y."/>
            <person name="Tuganbaev T."/>
            <person name="Yaginuma M."/>
            <person name="Ueda M."/>
            <person name="Okahashi N."/>
            <person name="Amafuji K."/>
            <person name="Kiridooshi Y."/>
            <person name="Sugita K."/>
            <person name="Strazar M."/>
            <person name="Skelly A."/>
            <person name="Suda W."/>
            <person name="Hattori M."/>
            <person name="Nakamoto N."/>
            <person name="Caballero S."/>
            <person name="Norman J."/>
            <person name="Olle B."/>
            <person name="Tanoue T."/>
            <person name="Arita M."/>
            <person name="Bucci V."/>
            <person name="Atarashi K."/>
            <person name="Xavier R."/>
            <person name="Honda K."/>
        </authorList>
    </citation>
    <scope>NUCLEOTIDE SEQUENCE [LARGE SCALE GENOMIC DNA]</scope>
    <source>
        <strain evidence="4">k04-0078-D8-1</strain>
    </source>
</reference>
<protein>
    <submittedName>
        <fullName evidence="3">Uncharacterized protein</fullName>
    </submittedName>
</protein>
<feature type="transmembrane region" description="Helical" evidence="2">
    <location>
        <begin position="21"/>
        <end position="42"/>
    </location>
</feature>
<keyword evidence="2" id="KW-0472">Membrane</keyword>
<evidence type="ECO:0000256" key="2">
    <source>
        <dbReference type="SAM" id="Phobius"/>
    </source>
</evidence>
<sequence length="256" mass="27438">MNKNGLSEYTNSVHRIGRIGTVIAIVVMLGIPVTMCTYFDMWPRAADLLMFCGGLLALYVPTGIVESVTYTPILGSSIYMSLITGNVSNIKLPCALNALDIAKAEQNTDEGDAVCTIAIAVSSLITIAVVIVGVLMLVPLQPLLSSPTVQVATSYMLPALFGCMFIRLMVTNPAGGKITGKWKMMIAPILILLAILVFVAKINRGIGVLITIPVMILSSWLLFKSGQVKVIKEGEGNPAPEDEALKKVNDKTITER</sequence>
<dbReference type="EMBL" id="BAABYW010000001">
    <property type="protein sequence ID" value="GAA6407537.1"/>
    <property type="molecule type" value="Genomic_DNA"/>
</dbReference>
<evidence type="ECO:0000313" key="3">
    <source>
        <dbReference type="EMBL" id="GAA6407537.1"/>
    </source>
</evidence>
<keyword evidence="2" id="KW-0812">Transmembrane</keyword>
<dbReference type="RefSeq" id="WP_095175199.1">
    <property type="nucleotide sequence ID" value="NZ_BAABYW010000001.1"/>
</dbReference>
<keyword evidence="2" id="KW-1133">Transmembrane helix</keyword>
<feature type="compositionally biased region" description="Basic and acidic residues" evidence="1">
    <location>
        <begin position="243"/>
        <end position="256"/>
    </location>
</feature>
<feature type="region of interest" description="Disordered" evidence="1">
    <location>
        <begin position="234"/>
        <end position="256"/>
    </location>
</feature>
<feature type="transmembrane region" description="Helical" evidence="2">
    <location>
        <begin position="152"/>
        <end position="170"/>
    </location>
</feature>
<dbReference type="Proteomes" id="UP001600943">
    <property type="component" value="Unassembled WGS sequence"/>
</dbReference>
<proteinExistence type="predicted"/>
<comment type="caution">
    <text evidence="3">The sequence shown here is derived from an EMBL/GenBank/DDBJ whole genome shotgun (WGS) entry which is preliminary data.</text>
</comment>
<evidence type="ECO:0000256" key="1">
    <source>
        <dbReference type="SAM" id="MobiDB-lite"/>
    </source>
</evidence>